<keyword evidence="3" id="KW-0804">Transcription</keyword>
<dbReference type="Pfam" id="PF12833">
    <property type="entry name" value="HTH_18"/>
    <property type="match status" value="1"/>
</dbReference>
<proteinExistence type="predicted"/>
<dbReference type="GO" id="GO:0003700">
    <property type="term" value="F:DNA-binding transcription factor activity"/>
    <property type="evidence" value="ECO:0007669"/>
    <property type="project" value="InterPro"/>
</dbReference>
<keyword evidence="2" id="KW-0238">DNA-binding</keyword>
<reference evidence="5 6" key="1">
    <citation type="submission" date="2018-03" db="EMBL/GenBank/DDBJ databases">
        <title>Comparative genomics illustrates the genes involved in a hyperalkaliphilic mechanisms of Serpentinomonas isolated from highly-alkaline calcium-rich serpentinized springs.</title>
        <authorList>
            <person name="Suzuki S."/>
            <person name="Ishii S."/>
            <person name="Walworth N."/>
            <person name="Bird L."/>
            <person name="Kuenen J.G."/>
            <person name="Nealson K.H."/>
        </authorList>
    </citation>
    <scope>NUCLEOTIDE SEQUENCE [LARGE SCALE GENOMIC DNA]</scope>
    <source>
        <strain evidence="5 6">P1</strain>
    </source>
</reference>
<gene>
    <name evidence="5" type="ORF">C6P64_07455</name>
</gene>
<evidence type="ECO:0000256" key="1">
    <source>
        <dbReference type="ARBA" id="ARBA00023015"/>
    </source>
</evidence>
<dbReference type="SUPFAM" id="SSF51182">
    <property type="entry name" value="RmlC-like cupins"/>
    <property type="match status" value="1"/>
</dbReference>
<evidence type="ECO:0000313" key="6">
    <source>
        <dbReference type="Proteomes" id="UP000238589"/>
    </source>
</evidence>
<dbReference type="OrthoDB" id="8811403at2"/>
<dbReference type="PROSITE" id="PS01124">
    <property type="entry name" value="HTH_ARAC_FAMILY_2"/>
    <property type="match status" value="1"/>
</dbReference>
<evidence type="ECO:0000256" key="3">
    <source>
        <dbReference type="ARBA" id="ARBA00023163"/>
    </source>
</evidence>
<dbReference type="Gene3D" id="2.60.120.10">
    <property type="entry name" value="Jelly Rolls"/>
    <property type="match status" value="1"/>
</dbReference>
<dbReference type="Proteomes" id="UP000238589">
    <property type="component" value="Unassembled WGS sequence"/>
</dbReference>
<keyword evidence="6" id="KW-1185">Reference proteome</keyword>
<dbReference type="EMBL" id="PVLQ01000024">
    <property type="protein sequence ID" value="PRD65742.1"/>
    <property type="molecule type" value="Genomic_DNA"/>
</dbReference>
<evidence type="ECO:0000313" key="5">
    <source>
        <dbReference type="EMBL" id="PRD65742.1"/>
    </source>
</evidence>
<dbReference type="InterPro" id="IPR050204">
    <property type="entry name" value="AraC_XylS_family_regulators"/>
</dbReference>
<dbReference type="InterPro" id="IPR011051">
    <property type="entry name" value="RmlC_Cupin_sf"/>
</dbReference>
<feature type="domain" description="HTH araC/xylS-type" evidence="4">
    <location>
        <begin position="123"/>
        <end position="220"/>
    </location>
</feature>
<name>A0A2S9K5T2_9BURK</name>
<dbReference type="AlphaFoldDB" id="A0A2S9K5T2"/>
<dbReference type="InterPro" id="IPR014710">
    <property type="entry name" value="RmlC-like_jellyroll"/>
</dbReference>
<keyword evidence="1" id="KW-0805">Transcription regulation</keyword>
<dbReference type="PANTHER" id="PTHR46796">
    <property type="entry name" value="HTH-TYPE TRANSCRIPTIONAL ACTIVATOR RHAS-RELATED"/>
    <property type="match status" value="1"/>
</dbReference>
<organism evidence="5 6">
    <name type="scientific">Malikia granosa</name>
    <dbReference type="NCBI Taxonomy" id="263067"/>
    <lineage>
        <taxon>Bacteria</taxon>
        <taxon>Pseudomonadati</taxon>
        <taxon>Pseudomonadota</taxon>
        <taxon>Betaproteobacteria</taxon>
        <taxon>Burkholderiales</taxon>
        <taxon>Comamonadaceae</taxon>
        <taxon>Malikia</taxon>
    </lineage>
</organism>
<sequence>MVLPCIESTLVRLYDREGATHVHDHPQVLFGVEGTLHVEVQGHSAWVDASCGLVVPAGATHAYCAARTARVLVLDDLTGATTERLRRFALPKQWRNSGIQVDTLVDTLLDASTVRARRRIDLDALAERIDADLARSWTVADLAAACCLSPQRLRARFAESLGQSPLAFVRERRLNRAEQLLRRGVALDTVAIEVGYGSSSALSAALRRVRNSGARELRQKRAFL</sequence>
<accession>A0A2S9K5T2</accession>
<dbReference type="SUPFAM" id="SSF46689">
    <property type="entry name" value="Homeodomain-like"/>
    <property type="match status" value="1"/>
</dbReference>
<dbReference type="PANTHER" id="PTHR46796:SF10">
    <property type="entry name" value="TRANSCRIPTIONAL ACTIVATOR FEAR"/>
    <property type="match status" value="1"/>
</dbReference>
<dbReference type="InterPro" id="IPR018060">
    <property type="entry name" value="HTH_AraC"/>
</dbReference>
<dbReference type="InterPro" id="IPR009057">
    <property type="entry name" value="Homeodomain-like_sf"/>
</dbReference>
<dbReference type="SMART" id="SM00342">
    <property type="entry name" value="HTH_ARAC"/>
    <property type="match status" value="1"/>
</dbReference>
<evidence type="ECO:0000256" key="2">
    <source>
        <dbReference type="ARBA" id="ARBA00023125"/>
    </source>
</evidence>
<comment type="caution">
    <text evidence="5">The sequence shown here is derived from an EMBL/GenBank/DDBJ whole genome shotgun (WGS) entry which is preliminary data.</text>
</comment>
<evidence type="ECO:0000259" key="4">
    <source>
        <dbReference type="PROSITE" id="PS01124"/>
    </source>
</evidence>
<dbReference type="GO" id="GO:0043565">
    <property type="term" value="F:sequence-specific DNA binding"/>
    <property type="evidence" value="ECO:0007669"/>
    <property type="project" value="InterPro"/>
</dbReference>
<protein>
    <submittedName>
        <fullName evidence="5">Cupin</fullName>
    </submittedName>
</protein>
<dbReference type="Gene3D" id="1.10.10.60">
    <property type="entry name" value="Homeodomain-like"/>
    <property type="match status" value="1"/>
</dbReference>